<protein>
    <submittedName>
        <fullName evidence="2">Uncharacterized protein</fullName>
    </submittedName>
</protein>
<reference evidence="2 3" key="1">
    <citation type="journal article" date="2019" name="Plant Biotechnol. J.">
        <title>The red bayberry genome and genetic basis of sex determination.</title>
        <authorList>
            <person name="Jia H.M."/>
            <person name="Jia H.J."/>
            <person name="Cai Q.L."/>
            <person name="Wang Y."/>
            <person name="Zhao H.B."/>
            <person name="Yang W.F."/>
            <person name="Wang G.Y."/>
            <person name="Li Y.H."/>
            <person name="Zhan D.L."/>
            <person name="Shen Y.T."/>
            <person name="Niu Q.F."/>
            <person name="Chang L."/>
            <person name="Qiu J."/>
            <person name="Zhao L."/>
            <person name="Xie H.B."/>
            <person name="Fu W.Y."/>
            <person name="Jin J."/>
            <person name="Li X.W."/>
            <person name="Jiao Y."/>
            <person name="Zhou C.C."/>
            <person name="Tu T."/>
            <person name="Chai C.Y."/>
            <person name="Gao J.L."/>
            <person name="Fan L.J."/>
            <person name="van de Weg E."/>
            <person name="Wang J.Y."/>
            <person name="Gao Z.S."/>
        </authorList>
    </citation>
    <scope>NUCLEOTIDE SEQUENCE [LARGE SCALE GENOMIC DNA]</scope>
    <source>
        <tissue evidence="2">Leaves</tissue>
    </source>
</reference>
<sequence>MPAYKTVRQRLVINACCVMNNFCRSSYDVLSLEYEHSSDSEDDVSLGESDDSEDGDVSPTHLSGPNDRAMFRATLPANAHILSDQSAAAMTSLRQQIATAMWATPH</sequence>
<evidence type="ECO:0000313" key="3">
    <source>
        <dbReference type="Proteomes" id="UP000516437"/>
    </source>
</evidence>
<organism evidence="2 3">
    <name type="scientific">Morella rubra</name>
    <name type="common">Chinese bayberry</name>
    <dbReference type="NCBI Taxonomy" id="262757"/>
    <lineage>
        <taxon>Eukaryota</taxon>
        <taxon>Viridiplantae</taxon>
        <taxon>Streptophyta</taxon>
        <taxon>Embryophyta</taxon>
        <taxon>Tracheophyta</taxon>
        <taxon>Spermatophyta</taxon>
        <taxon>Magnoliopsida</taxon>
        <taxon>eudicotyledons</taxon>
        <taxon>Gunneridae</taxon>
        <taxon>Pentapetalae</taxon>
        <taxon>rosids</taxon>
        <taxon>fabids</taxon>
        <taxon>Fagales</taxon>
        <taxon>Myricaceae</taxon>
        <taxon>Morella</taxon>
    </lineage>
</organism>
<name>A0A6A1VSU3_9ROSI</name>
<feature type="region of interest" description="Disordered" evidence="1">
    <location>
        <begin position="38"/>
        <end position="67"/>
    </location>
</feature>
<dbReference type="EMBL" id="RXIC02000022">
    <property type="protein sequence ID" value="KAB1215971.1"/>
    <property type="molecule type" value="Genomic_DNA"/>
</dbReference>
<accession>A0A6A1VSU3</accession>
<evidence type="ECO:0000313" key="2">
    <source>
        <dbReference type="EMBL" id="KAB1215971.1"/>
    </source>
</evidence>
<proteinExistence type="predicted"/>
<evidence type="ECO:0000256" key="1">
    <source>
        <dbReference type="SAM" id="MobiDB-lite"/>
    </source>
</evidence>
<comment type="caution">
    <text evidence="2">The sequence shown here is derived from an EMBL/GenBank/DDBJ whole genome shotgun (WGS) entry which is preliminary data.</text>
</comment>
<dbReference type="Proteomes" id="UP000516437">
    <property type="component" value="Chromosome 4"/>
</dbReference>
<gene>
    <name evidence="2" type="ORF">CJ030_MR4G023629</name>
</gene>
<dbReference type="AlphaFoldDB" id="A0A6A1VSU3"/>
<keyword evidence="3" id="KW-1185">Reference proteome</keyword>
<feature type="compositionally biased region" description="Acidic residues" evidence="1">
    <location>
        <begin position="40"/>
        <end position="56"/>
    </location>
</feature>